<evidence type="ECO:0000313" key="5">
    <source>
        <dbReference type="Proteomes" id="UP000219563"/>
    </source>
</evidence>
<dbReference type="Proteomes" id="UP000219563">
    <property type="component" value="Unassembled WGS sequence"/>
</dbReference>
<dbReference type="AlphaFoldDB" id="A0A285RSA1"/>
<reference evidence="4 5" key="1">
    <citation type="submission" date="2017-08" db="EMBL/GenBank/DDBJ databases">
        <authorList>
            <person name="de Groot N.N."/>
        </authorList>
    </citation>
    <scope>NUCLEOTIDE SEQUENCE [LARGE SCALE GENOMIC DNA]</scope>
    <source>
        <strain evidence="4 5">DSM 9787</strain>
    </source>
</reference>
<evidence type="ECO:0000259" key="2">
    <source>
        <dbReference type="Pfam" id="PF09822"/>
    </source>
</evidence>
<evidence type="ECO:0000259" key="3">
    <source>
        <dbReference type="Pfam" id="PF23357"/>
    </source>
</evidence>
<keyword evidence="1" id="KW-1133">Transmembrane helix</keyword>
<dbReference type="SUPFAM" id="SSF52317">
    <property type="entry name" value="Class I glutamine amidotransferase-like"/>
    <property type="match status" value="1"/>
</dbReference>
<dbReference type="InterPro" id="IPR029062">
    <property type="entry name" value="Class_I_gatase-like"/>
</dbReference>
<dbReference type="RefSeq" id="WP_097075852.1">
    <property type="nucleotide sequence ID" value="NZ_OBMR01000003.1"/>
</dbReference>
<dbReference type="InterPro" id="IPR055396">
    <property type="entry name" value="DUF7088"/>
</dbReference>
<name>A0A285RSA1_9FIRM</name>
<feature type="transmembrane region" description="Helical" evidence="1">
    <location>
        <begin position="26"/>
        <end position="51"/>
    </location>
</feature>
<keyword evidence="1" id="KW-0472">Membrane</keyword>
<accession>A0A285RSA1</accession>
<dbReference type="Pfam" id="PF23357">
    <property type="entry name" value="DUF7088"/>
    <property type="match status" value="1"/>
</dbReference>
<protein>
    <submittedName>
        <fullName evidence="4">ABC-2 type transport system permease protein</fullName>
    </submittedName>
</protein>
<feature type="transmembrane region" description="Helical" evidence="1">
    <location>
        <begin position="448"/>
        <end position="474"/>
    </location>
</feature>
<feature type="domain" description="ABC-type uncharacterised transport system" evidence="2">
    <location>
        <begin position="192"/>
        <end position="426"/>
    </location>
</feature>
<evidence type="ECO:0000256" key="1">
    <source>
        <dbReference type="SAM" id="Phobius"/>
    </source>
</evidence>
<gene>
    <name evidence="4" type="ORF">SAMN02910411_1257</name>
</gene>
<dbReference type="InterPro" id="IPR019196">
    <property type="entry name" value="ABC_transp_unknown"/>
</dbReference>
<evidence type="ECO:0000313" key="4">
    <source>
        <dbReference type="EMBL" id="SOB97071.1"/>
    </source>
</evidence>
<keyword evidence="1" id="KW-0812">Transmembrane</keyword>
<proteinExistence type="predicted"/>
<dbReference type="EMBL" id="OBMR01000003">
    <property type="protein sequence ID" value="SOB97071.1"/>
    <property type="molecule type" value="Genomic_DNA"/>
</dbReference>
<organism evidence="4 5">
    <name type="scientific">Pseudobutyrivibrio ruminis DSM 9787</name>
    <dbReference type="NCBI Taxonomy" id="1123011"/>
    <lineage>
        <taxon>Bacteria</taxon>
        <taxon>Bacillati</taxon>
        <taxon>Bacillota</taxon>
        <taxon>Clostridia</taxon>
        <taxon>Lachnospirales</taxon>
        <taxon>Lachnospiraceae</taxon>
        <taxon>Pseudobutyrivibrio</taxon>
    </lineage>
</organism>
<sequence>MKIKKPDFKKFIDKNKQQLNTKSAKIGGYSFVISVIVLAIVIAINVFMSLLPATVTQYDISAAQLYSLTSSSKAVVGNLEDDVTIYWICQSGQESTVIEKLLDVYDSLSDKLTVEKKDPDTYPTFASNYTSETVTNNSLIVVSGDKSRYISYESMYEVDSSSYYTTGSVSQSFDGESQITTAIDYVVSDELPQVYVLTGHGEADMSTTMESALESGNMETTEFSLLNEDEIPEDADVILINSPSSDLSEEEVTILEEYIDNGGHIVVLSGTQQEGELTNFETLLAYVGVSMTDGIVIDTNRDNYAFDYPYFLLPTIESSDITDALIEENSNVIMPIAAGLTIDNAAGAYTVTSLLDTSSSAYSKAAGYDISTYEKEDGDVDGPFSLAIAAENSNDGSLVWIASDYLLEDQYNSYSSGANEDFFMNAMSWKMTDTESLSIRSKSLDYNYLTISASAATLLKVIMIGVLPVGYLLYGIDEVVRRRKVSLE</sequence>
<feature type="domain" description="DUF7088" evidence="3">
    <location>
        <begin position="63"/>
        <end position="146"/>
    </location>
</feature>
<dbReference type="Pfam" id="PF09822">
    <property type="entry name" value="ABC_transp_aux"/>
    <property type="match status" value="1"/>
</dbReference>